<accession>A0ABT6J7M3</accession>
<proteinExistence type="predicted"/>
<sequence>MMMMRYLVLSLLVLFAQPLAAQQTTHACTGVVEPAARLACYDHAFPPPPDVLQAATDKAQADFGLDQPRDPLLNPGQTMEQADPERIESRVAKVDHGRDGQRVLTLENGQVWAQTESRSSGHVQPGDVVQVRKAVFGGYRLVMPNGVVVRVRRTR</sequence>
<gene>
    <name evidence="3" type="ORF">QFW77_07435</name>
</gene>
<keyword evidence="4" id="KW-1185">Reference proteome</keyword>
<feature type="region of interest" description="Disordered" evidence="1">
    <location>
        <begin position="63"/>
        <end position="82"/>
    </location>
</feature>
<evidence type="ECO:0000313" key="3">
    <source>
        <dbReference type="EMBL" id="MDH5822826.1"/>
    </source>
</evidence>
<dbReference type="Proteomes" id="UP001156940">
    <property type="component" value="Unassembled WGS sequence"/>
</dbReference>
<protein>
    <submittedName>
        <fullName evidence="3">Uncharacterized protein</fullName>
    </submittedName>
</protein>
<dbReference type="EMBL" id="JARXRM010000028">
    <property type="protein sequence ID" value="MDH5822826.1"/>
    <property type="molecule type" value="Genomic_DNA"/>
</dbReference>
<comment type="caution">
    <text evidence="3">The sequence shown here is derived from an EMBL/GenBank/DDBJ whole genome shotgun (WGS) entry which is preliminary data.</text>
</comment>
<keyword evidence="2" id="KW-0732">Signal</keyword>
<evidence type="ECO:0000313" key="4">
    <source>
        <dbReference type="Proteomes" id="UP001156940"/>
    </source>
</evidence>
<evidence type="ECO:0000256" key="1">
    <source>
        <dbReference type="SAM" id="MobiDB-lite"/>
    </source>
</evidence>
<feature type="signal peptide" evidence="2">
    <location>
        <begin position="1"/>
        <end position="21"/>
    </location>
</feature>
<reference evidence="3 4" key="1">
    <citation type="submission" date="2023-04" db="EMBL/GenBank/DDBJ databases">
        <title>Luteimonas endophyticus RD2P54.</title>
        <authorList>
            <person name="Sun J.-Q."/>
        </authorList>
    </citation>
    <scope>NUCLEOTIDE SEQUENCE [LARGE SCALE GENOMIC DNA]</scope>
    <source>
        <strain evidence="3 4">RD2P54</strain>
    </source>
</reference>
<dbReference type="RefSeq" id="WP_280573823.1">
    <property type="nucleotide sequence ID" value="NZ_JARXRM010000028.1"/>
</dbReference>
<evidence type="ECO:0000256" key="2">
    <source>
        <dbReference type="SAM" id="SignalP"/>
    </source>
</evidence>
<organism evidence="3 4">
    <name type="scientific">Luteimonas endophytica</name>
    <dbReference type="NCBI Taxonomy" id="3042023"/>
    <lineage>
        <taxon>Bacteria</taxon>
        <taxon>Pseudomonadati</taxon>
        <taxon>Pseudomonadota</taxon>
        <taxon>Gammaproteobacteria</taxon>
        <taxon>Lysobacterales</taxon>
        <taxon>Lysobacteraceae</taxon>
        <taxon>Luteimonas</taxon>
    </lineage>
</organism>
<name>A0ABT6J7M3_9GAMM</name>
<feature type="chain" id="PRO_5045997714" evidence="2">
    <location>
        <begin position="22"/>
        <end position="155"/>
    </location>
</feature>